<sequence length="198" mass="21800">MSAPKRPFSAAHRPPGSNKRERTGDAQESSKFEKELMLLDELEAEDVVLVDESKAVSALGVSSVHWSRPLLEPLNPGRDSIIFQQIDVSHYKGERLAGMPGAAHSPVPIVLLFGATRKGYSVCAHVHGFVPYFYVPAPKDFSIAHLGEFREALNTALLREGRSKEFEGLQHLVLAVECEMKESEFLGDIVLGDSVHHS</sequence>
<dbReference type="GO" id="GO:0006287">
    <property type="term" value="P:base-excision repair, gap-filling"/>
    <property type="evidence" value="ECO:0007669"/>
    <property type="project" value="TreeGrafter"/>
</dbReference>
<keyword evidence="3" id="KW-1185">Reference proteome</keyword>
<dbReference type="GO" id="GO:0043625">
    <property type="term" value="C:delta DNA polymerase complex"/>
    <property type="evidence" value="ECO:0007669"/>
    <property type="project" value="TreeGrafter"/>
</dbReference>
<dbReference type="AlphaFoldDB" id="A0A8E0VJJ3"/>
<dbReference type="GO" id="GO:0008296">
    <property type="term" value="F:3'-5'-DNA exonuclease activity"/>
    <property type="evidence" value="ECO:0007669"/>
    <property type="project" value="TreeGrafter"/>
</dbReference>
<dbReference type="GO" id="GO:0006297">
    <property type="term" value="P:nucleotide-excision repair, DNA gap filling"/>
    <property type="evidence" value="ECO:0007669"/>
    <property type="project" value="TreeGrafter"/>
</dbReference>
<dbReference type="Gene3D" id="2.40.50.730">
    <property type="match status" value="1"/>
</dbReference>
<dbReference type="OrthoDB" id="6258405at2759"/>
<dbReference type="PANTHER" id="PTHR10322:SF23">
    <property type="entry name" value="DNA POLYMERASE DELTA CATALYTIC SUBUNIT"/>
    <property type="match status" value="1"/>
</dbReference>
<dbReference type="Proteomes" id="UP000728185">
    <property type="component" value="Unassembled WGS sequence"/>
</dbReference>
<dbReference type="InterPro" id="IPR012337">
    <property type="entry name" value="RNaseH-like_sf"/>
</dbReference>
<name>A0A8E0VJJ3_9TREM</name>
<dbReference type="InterPro" id="IPR050240">
    <property type="entry name" value="DNA_pol_type-B"/>
</dbReference>
<feature type="region of interest" description="Disordered" evidence="1">
    <location>
        <begin position="1"/>
        <end position="31"/>
    </location>
</feature>
<evidence type="ECO:0000313" key="3">
    <source>
        <dbReference type="Proteomes" id="UP000728185"/>
    </source>
</evidence>
<dbReference type="EMBL" id="LUCM01002520">
    <property type="protein sequence ID" value="KAA0197225.1"/>
    <property type="molecule type" value="Genomic_DNA"/>
</dbReference>
<feature type="compositionally biased region" description="Basic and acidic residues" evidence="1">
    <location>
        <begin position="18"/>
        <end position="31"/>
    </location>
</feature>
<evidence type="ECO:0000313" key="2">
    <source>
        <dbReference type="EMBL" id="KAA0197225.1"/>
    </source>
</evidence>
<protein>
    <submittedName>
        <fullName evidence="2">DNA polymerase delta catalytic subunit</fullName>
    </submittedName>
</protein>
<evidence type="ECO:0000256" key="1">
    <source>
        <dbReference type="SAM" id="MobiDB-lite"/>
    </source>
</evidence>
<dbReference type="PANTHER" id="PTHR10322">
    <property type="entry name" value="DNA POLYMERASE CATALYTIC SUBUNIT"/>
    <property type="match status" value="1"/>
</dbReference>
<dbReference type="SUPFAM" id="SSF53098">
    <property type="entry name" value="Ribonuclease H-like"/>
    <property type="match status" value="1"/>
</dbReference>
<gene>
    <name evidence="2" type="ORF">FBUS_10345</name>
</gene>
<accession>A0A8E0VJJ3</accession>
<dbReference type="GO" id="GO:0045004">
    <property type="term" value="P:DNA replication proofreading"/>
    <property type="evidence" value="ECO:0007669"/>
    <property type="project" value="TreeGrafter"/>
</dbReference>
<organism evidence="2 3">
    <name type="scientific">Fasciolopsis buskii</name>
    <dbReference type="NCBI Taxonomy" id="27845"/>
    <lineage>
        <taxon>Eukaryota</taxon>
        <taxon>Metazoa</taxon>
        <taxon>Spiralia</taxon>
        <taxon>Lophotrochozoa</taxon>
        <taxon>Platyhelminthes</taxon>
        <taxon>Trematoda</taxon>
        <taxon>Digenea</taxon>
        <taxon>Plagiorchiida</taxon>
        <taxon>Echinostomata</taxon>
        <taxon>Echinostomatoidea</taxon>
        <taxon>Fasciolidae</taxon>
        <taxon>Fasciolopsis</taxon>
    </lineage>
</organism>
<comment type="caution">
    <text evidence="2">The sequence shown here is derived from an EMBL/GenBank/DDBJ whole genome shotgun (WGS) entry which is preliminary data.</text>
</comment>
<proteinExistence type="predicted"/>
<reference evidence="2" key="1">
    <citation type="submission" date="2019-05" db="EMBL/GenBank/DDBJ databases">
        <title>Annotation for the trematode Fasciolopsis buski.</title>
        <authorList>
            <person name="Choi Y.-J."/>
        </authorList>
    </citation>
    <scope>NUCLEOTIDE SEQUENCE</scope>
    <source>
        <strain evidence="2">HT</strain>
        <tissue evidence="2">Whole worm</tissue>
    </source>
</reference>
<dbReference type="GO" id="GO:0003887">
    <property type="term" value="F:DNA-directed DNA polymerase activity"/>
    <property type="evidence" value="ECO:0007669"/>
    <property type="project" value="TreeGrafter"/>
</dbReference>